<dbReference type="AlphaFoldDB" id="A0A919YQP6"/>
<dbReference type="PANTHER" id="PTHR42939">
    <property type="entry name" value="ABC TRANSPORTER ATP-BINDING PROTEIN ALBC-RELATED"/>
    <property type="match status" value="1"/>
</dbReference>
<name>A0A919YQP6_9BACL</name>
<dbReference type="Pfam" id="PF00005">
    <property type="entry name" value="ABC_tran"/>
    <property type="match status" value="1"/>
</dbReference>
<dbReference type="RefSeq" id="WP_213514857.1">
    <property type="nucleotide sequence ID" value="NZ_BOSE01000003.1"/>
</dbReference>
<dbReference type="PROSITE" id="PS50893">
    <property type="entry name" value="ABC_TRANSPORTER_2"/>
    <property type="match status" value="1"/>
</dbReference>
<protein>
    <submittedName>
        <fullName evidence="5">Multidrug ABC transporter ATP-binding protein</fullName>
    </submittedName>
</protein>
<dbReference type="SMART" id="SM00382">
    <property type="entry name" value="AAA"/>
    <property type="match status" value="1"/>
</dbReference>
<dbReference type="InterPro" id="IPR003439">
    <property type="entry name" value="ABC_transporter-like_ATP-bd"/>
</dbReference>
<evidence type="ECO:0000313" key="6">
    <source>
        <dbReference type="Proteomes" id="UP000683139"/>
    </source>
</evidence>
<dbReference type="GO" id="GO:0005524">
    <property type="term" value="F:ATP binding"/>
    <property type="evidence" value="ECO:0007669"/>
    <property type="project" value="UniProtKB-KW"/>
</dbReference>
<comment type="caution">
    <text evidence="5">The sequence shown here is derived from an EMBL/GenBank/DDBJ whole genome shotgun (WGS) entry which is preliminary data.</text>
</comment>
<accession>A0A919YQP6</accession>
<evidence type="ECO:0000259" key="4">
    <source>
        <dbReference type="PROSITE" id="PS50893"/>
    </source>
</evidence>
<proteinExistence type="predicted"/>
<dbReference type="Proteomes" id="UP000683139">
    <property type="component" value="Unassembled WGS sequence"/>
</dbReference>
<dbReference type="SUPFAM" id="SSF52540">
    <property type="entry name" value="P-loop containing nucleoside triphosphate hydrolases"/>
    <property type="match status" value="1"/>
</dbReference>
<evidence type="ECO:0000256" key="3">
    <source>
        <dbReference type="ARBA" id="ARBA00022840"/>
    </source>
</evidence>
<keyword evidence="1" id="KW-0813">Transport</keyword>
<dbReference type="Gene3D" id="3.40.50.300">
    <property type="entry name" value="P-loop containing nucleotide triphosphate hydrolases"/>
    <property type="match status" value="1"/>
</dbReference>
<reference evidence="5" key="1">
    <citation type="submission" date="2021-03" db="EMBL/GenBank/DDBJ databases">
        <title>Antimicrobial resistance genes in bacteria isolated from Japanese honey, and their potential for conferring macrolide and lincosamide resistance in the American foulbrood pathogen Paenibacillus larvae.</title>
        <authorList>
            <person name="Okamoto M."/>
            <person name="Kumagai M."/>
            <person name="Kanamori H."/>
            <person name="Takamatsu D."/>
        </authorList>
    </citation>
    <scope>NUCLEOTIDE SEQUENCE</scope>
    <source>
        <strain evidence="5">J40TS1</strain>
    </source>
</reference>
<evidence type="ECO:0000256" key="2">
    <source>
        <dbReference type="ARBA" id="ARBA00022741"/>
    </source>
</evidence>
<evidence type="ECO:0000256" key="1">
    <source>
        <dbReference type="ARBA" id="ARBA00022448"/>
    </source>
</evidence>
<keyword evidence="2" id="KW-0547">Nucleotide-binding</keyword>
<dbReference type="InterPro" id="IPR051782">
    <property type="entry name" value="ABC_Transporter_VariousFunc"/>
</dbReference>
<dbReference type="PROSITE" id="PS00211">
    <property type="entry name" value="ABC_TRANSPORTER_1"/>
    <property type="match status" value="1"/>
</dbReference>
<dbReference type="InterPro" id="IPR017871">
    <property type="entry name" value="ABC_transporter-like_CS"/>
</dbReference>
<dbReference type="InterPro" id="IPR003593">
    <property type="entry name" value="AAA+_ATPase"/>
</dbReference>
<feature type="domain" description="ABC transporter" evidence="4">
    <location>
        <begin position="2"/>
        <end position="233"/>
    </location>
</feature>
<sequence length="259" mass="28670">MIEQQSVQLSVALEEAGYTDKEATIRNIFFEVKSGQLVGLIGPNGAGKSTTIKSIMSLAPYRKGEVKLGSNGETGTYAYVPEQPIYYDYFTLWEHLLLAASVNSLAQEEFEARAQRLLEKFKLTEQKHHYPSSFSKGMQQKLMLIIAFMLKPDLYIVDEPFIGLDPQATLDFIGLLNEARTGGAAVLMSTHVLDSAERLCDSFICLHKGRIAASGDLAQLRVKAGLSSEHTLFDCFHALTSENTDAGDKMDHPQDKDVM</sequence>
<organism evidence="5 6">
    <name type="scientific">Paenibacillus montaniterrae</name>
    <dbReference type="NCBI Taxonomy" id="429341"/>
    <lineage>
        <taxon>Bacteria</taxon>
        <taxon>Bacillati</taxon>
        <taxon>Bacillota</taxon>
        <taxon>Bacilli</taxon>
        <taxon>Bacillales</taxon>
        <taxon>Paenibacillaceae</taxon>
        <taxon>Paenibacillus</taxon>
    </lineage>
</organism>
<evidence type="ECO:0000313" key="5">
    <source>
        <dbReference type="EMBL" id="GIP16529.1"/>
    </source>
</evidence>
<dbReference type="InterPro" id="IPR027417">
    <property type="entry name" value="P-loop_NTPase"/>
</dbReference>
<keyword evidence="6" id="KW-1185">Reference proteome</keyword>
<dbReference type="CDD" id="cd03230">
    <property type="entry name" value="ABC_DR_subfamily_A"/>
    <property type="match status" value="1"/>
</dbReference>
<dbReference type="PANTHER" id="PTHR42939:SF2">
    <property type="entry name" value="ABC-TYPE TRANSPORTER ATP-BINDING PROTEIN ECSA"/>
    <property type="match status" value="1"/>
</dbReference>
<dbReference type="GO" id="GO:0016887">
    <property type="term" value="F:ATP hydrolysis activity"/>
    <property type="evidence" value="ECO:0007669"/>
    <property type="project" value="InterPro"/>
</dbReference>
<dbReference type="EMBL" id="BOSE01000003">
    <property type="protein sequence ID" value="GIP16529.1"/>
    <property type="molecule type" value="Genomic_DNA"/>
</dbReference>
<gene>
    <name evidence="5" type="ORF">J40TS1_21710</name>
</gene>
<keyword evidence="3 5" id="KW-0067">ATP-binding</keyword>